<keyword evidence="3 5" id="KW-1133">Transmembrane helix</keyword>
<dbReference type="eggNOG" id="KOG0255">
    <property type="taxonomic scope" value="Eukaryota"/>
</dbReference>
<evidence type="ECO:0000256" key="2">
    <source>
        <dbReference type="ARBA" id="ARBA00022692"/>
    </source>
</evidence>
<dbReference type="OrthoDB" id="9986881at2759"/>
<feature type="transmembrane region" description="Helical" evidence="5">
    <location>
        <begin position="121"/>
        <end position="140"/>
    </location>
</feature>
<dbReference type="RefSeq" id="XP_007311248.1">
    <property type="nucleotide sequence ID" value="XM_007311186.1"/>
</dbReference>
<dbReference type="EMBL" id="JH687402">
    <property type="protein sequence ID" value="EIM79674.1"/>
    <property type="molecule type" value="Genomic_DNA"/>
</dbReference>
<dbReference type="Pfam" id="PF07690">
    <property type="entry name" value="MFS_1"/>
    <property type="match status" value="1"/>
</dbReference>
<dbReference type="Gene3D" id="1.20.1250.20">
    <property type="entry name" value="MFS general substrate transporter like domains"/>
    <property type="match status" value="1"/>
</dbReference>
<dbReference type="GO" id="GO:0005886">
    <property type="term" value="C:plasma membrane"/>
    <property type="evidence" value="ECO:0007669"/>
    <property type="project" value="TreeGrafter"/>
</dbReference>
<dbReference type="PANTHER" id="PTHR23502">
    <property type="entry name" value="MAJOR FACILITATOR SUPERFAMILY"/>
    <property type="match status" value="1"/>
</dbReference>
<feature type="transmembrane region" description="Helical" evidence="5">
    <location>
        <begin position="201"/>
        <end position="221"/>
    </location>
</feature>
<dbReference type="OMA" id="YISIMYG"/>
<sequence length="292" mass="32419">MFPNRAPVRGLIGDIWDAKVRGKAMVMFAVAPYAGPSLGPVVAGWIFWVLTIFAGVCLAVVAFTMPETYIPVLLATKAHKLRQSTKDDRYYAPMEANTLPLGQRVESTLSKPFKLLFLEPMMMATALYMSFMFGTIYLLFEAYPIVFTQDHHLDAGVSGLAFLPISIGAACGAIVYLIVFEPRYERYITEYAPNLVPPEKRLEMAMWGAPLFSVGFFWSGWTSYPSISFWSPLVAGGLIGMSIFLISLPLFSYIIDTYLSVAASALATFVRSLFGAAFPLFATQMYEKLNPR</sequence>
<feature type="transmembrane region" description="Helical" evidence="5">
    <location>
        <begin position="45"/>
        <end position="65"/>
    </location>
</feature>
<dbReference type="PANTHER" id="PTHR23502:SF173">
    <property type="entry name" value="MFS-MULTIDRUG-RESISTANCE TRANSPORTER-RELATED"/>
    <property type="match status" value="1"/>
</dbReference>
<feature type="transmembrane region" description="Helical" evidence="5">
    <location>
        <begin position="227"/>
        <end position="251"/>
    </location>
</feature>
<dbReference type="InterPro" id="IPR011701">
    <property type="entry name" value="MFS"/>
</dbReference>
<evidence type="ECO:0000313" key="6">
    <source>
        <dbReference type="EMBL" id="EIM79674.1"/>
    </source>
</evidence>
<comment type="subcellular location">
    <subcellularLocation>
        <location evidence="1">Membrane</location>
        <topology evidence="1">Multi-pass membrane protein</topology>
    </subcellularLocation>
</comment>
<evidence type="ECO:0000256" key="5">
    <source>
        <dbReference type="SAM" id="Phobius"/>
    </source>
</evidence>
<feature type="transmembrane region" description="Helical" evidence="5">
    <location>
        <begin position="160"/>
        <end position="180"/>
    </location>
</feature>
<evidence type="ECO:0000256" key="1">
    <source>
        <dbReference type="ARBA" id="ARBA00004141"/>
    </source>
</evidence>
<evidence type="ECO:0000256" key="4">
    <source>
        <dbReference type="ARBA" id="ARBA00023136"/>
    </source>
</evidence>
<feature type="transmembrane region" description="Helical" evidence="5">
    <location>
        <begin position="258"/>
        <end position="282"/>
    </location>
</feature>
<gene>
    <name evidence="6" type="ORF">STEHIDRAFT_163498</name>
</gene>
<keyword evidence="7" id="KW-1185">Reference proteome</keyword>
<dbReference type="InterPro" id="IPR036259">
    <property type="entry name" value="MFS_trans_sf"/>
</dbReference>
<accession>R7RWI7</accession>
<dbReference type="Proteomes" id="UP000053927">
    <property type="component" value="Unassembled WGS sequence"/>
</dbReference>
<name>R7RWI7_STEHR</name>
<evidence type="ECO:0000256" key="3">
    <source>
        <dbReference type="ARBA" id="ARBA00022989"/>
    </source>
</evidence>
<dbReference type="AlphaFoldDB" id="R7RWI7"/>
<dbReference type="SUPFAM" id="SSF103473">
    <property type="entry name" value="MFS general substrate transporter"/>
    <property type="match status" value="1"/>
</dbReference>
<reference evidence="7" key="1">
    <citation type="journal article" date="2012" name="Science">
        <title>The Paleozoic origin of enzymatic lignin decomposition reconstructed from 31 fungal genomes.</title>
        <authorList>
            <person name="Floudas D."/>
            <person name="Binder M."/>
            <person name="Riley R."/>
            <person name="Barry K."/>
            <person name="Blanchette R.A."/>
            <person name="Henrissat B."/>
            <person name="Martinez A.T."/>
            <person name="Otillar R."/>
            <person name="Spatafora J.W."/>
            <person name="Yadav J.S."/>
            <person name="Aerts A."/>
            <person name="Benoit I."/>
            <person name="Boyd A."/>
            <person name="Carlson A."/>
            <person name="Copeland A."/>
            <person name="Coutinho P.M."/>
            <person name="de Vries R.P."/>
            <person name="Ferreira P."/>
            <person name="Findley K."/>
            <person name="Foster B."/>
            <person name="Gaskell J."/>
            <person name="Glotzer D."/>
            <person name="Gorecki P."/>
            <person name="Heitman J."/>
            <person name="Hesse C."/>
            <person name="Hori C."/>
            <person name="Igarashi K."/>
            <person name="Jurgens J.A."/>
            <person name="Kallen N."/>
            <person name="Kersten P."/>
            <person name="Kohler A."/>
            <person name="Kuees U."/>
            <person name="Kumar T.K.A."/>
            <person name="Kuo A."/>
            <person name="LaButti K."/>
            <person name="Larrondo L.F."/>
            <person name="Lindquist E."/>
            <person name="Ling A."/>
            <person name="Lombard V."/>
            <person name="Lucas S."/>
            <person name="Lundell T."/>
            <person name="Martin R."/>
            <person name="McLaughlin D.J."/>
            <person name="Morgenstern I."/>
            <person name="Morin E."/>
            <person name="Murat C."/>
            <person name="Nagy L.G."/>
            <person name="Nolan M."/>
            <person name="Ohm R.A."/>
            <person name="Patyshakuliyeva A."/>
            <person name="Rokas A."/>
            <person name="Ruiz-Duenas F.J."/>
            <person name="Sabat G."/>
            <person name="Salamov A."/>
            <person name="Samejima M."/>
            <person name="Schmutz J."/>
            <person name="Slot J.C."/>
            <person name="St John F."/>
            <person name="Stenlid J."/>
            <person name="Sun H."/>
            <person name="Sun S."/>
            <person name="Syed K."/>
            <person name="Tsang A."/>
            <person name="Wiebenga A."/>
            <person name="Young D."/>
            <person name="Pisabarro A."/>
            <person name="Eastwood D.C."/>
            <person name="Martin F."/>
            <person name="Cullen D."/>
            <person name="Grigoriev I.V."/>
            <person name="Hibbett D.S."/>
        </authorList>
    </citation>
    <scope>NUCLEOTIDE SEQUENCE [LARGE SCALE GENOMIC DNA]</scope>
    <source>
        <strain evidence="7">FP-91666</strain>
    </source>
</reference>
<dbReference type="GO" id="GO:0022857">
    <property type="term" value="F:transmembrane transporter activity"/>
    <property type="evidence" value="ECO:0007669"/>
    <property type="project" value="InterPro"/>
</dbReference>
<keyword evidence="2 5" id="KW-0812">Transmembrane</keyword>
<evidence type="ECO:0000313" key="7">
    <source>
        <dbReference type="Proteomes" id="UP000053927"/>
    </source>
</evidence>
<keyword evidence="4 5" id="KW-0472">Membrane</keyword>
<proteinExistence type="predicted"/>
<dbReference type="GeneID" id="18802365"/>
<protein>
    <submittedName>
        <fullName evidence="6">MFS general substrate transporter</fullName>
    </submittedName>
</protein>
<dbReference type="KEGG" id="shs:STEHIDRAFT_163498"/>
<organism evidence="6 7">
    <name type="scientific">Stereum hirsutum (strain FP-91666)</name>
    <name type="common">White-rot fungus</name>
    <dbReference type="NCBI Taxonomy" id="721885"/>
    <lineage>
        <taxon>Eukaryota</taxon>
        <taxon>Fungi</taxon>
        <taxon>Dikarya</taxon>
        <taxon>Basidiomycota</taxon>
        <taxon>Agaricomycotina</taxon>
        <taxon>Agaricomycetes</taxon>
        <taxon>Russulales</taxon>
        <taxon>Stereaceae</taxon>
        <taxon>Stereum</taxon>
    </lineage>
</organism>